<feature type="transmembrane region" description="Helical" evidence="9">
    <location>
        <begin position="6"/>
        <end position="25"/>
    </location>
</feature>
<gene>
    <name evidence="10" type="ORF">G4B88_021766</name>
</gene>
<protein>
    <recommendedName>
        <fullName evidence="9">Bidirectional sugar transporter SWEET</fullName>
    </recommendedName>
</protein>
<keyword evidence="7 9" id="KW-1133">Transmembrane helix</keyword>
<name>A0A7J6F152_CANSA</name>
<evidence type="ECO:0000313" key="11">
    <source>
        <dbReference type="Proteomes" id="UP000583929"/>
    </source>
</evidence>
<dbReference type="Proteomes" id="UP000583929">
    <property type="component" value="Unassembled WGS sequence"/>
</dbReference>
<comment type="similarity">
    <text evidence="2 9">Belongs to the SWEET sugar transporter family.</text>
</comment>
<sequence length="290" mass="32510">MVNTGVIRTVVGIIGNVISFCLFTSPIPTFVKICKQRAVEDFKPDPYVATLLNCALWSFYGLPVVRPDNILVVTINSTGFFIELAYVAIFLVFSPPSKRKKIIIAVMIETIFFLIIVIITLRVLHTTKERSMLVGMLSIIFNVIMYTSPLTVMRMVIRTKSVKYMPFYLSLANFCNGLIWVIYALLKFDPFILIEISPILRIIILQICSSGRKQESFKALDTCGSIGNPEAGHQGSYLHLLMCQWPPTMKLLRPSLAVCPDWHPSIASLRWTGNLDNILVSLVSDSANAT</sequence>
<reference evidence="10 11" key="1">
    <citation type="journal article" date="2020" name="bioRxiv">
        <title>Sequence and annotation of 42 cannabis genomes reveals extensive copy number variation in cannabinoid synthesis and pathogen resistance genes.</title>
        <authorList>
            <person name="Mckernan K.J."/>
            <person name="Helbert Y."/>
            <person name="Kane L.T."/>
            <person name="Ebling H."/>
            <person name="Zhang L."/>
            <person name="Liu B."/>
            <person name="Eaton Z."/>
            <person name="Mclaughlin S."/>
            <person name="Kingan S."/>
            <person name="Baybayan P."/>
            <person name="Concepcion G."/>
            <person name="Jordan M."/>
            <person name="Riva A."/>
            <person name="Barbazuk W."/>
            <person name="Harkins T."/>
        </authorList>
    </citation>
    <scope>NUCLEOTIDE SEQUENCE [LARGE SCALE GENOMIC DNA]</scope>
    <source>
        <strain evidence="11">cv. Jamaican Lion 4</strain>
        <tissue evidence="10">Leaf</tissue>
    </source>
</reference>
<dbReference type="Pfam" id="PF03083">
    <property type="entry name" value="MtN3_slv"/>
    <property type="match status" value="2"/>
</dbReference>
<feature type="transmembrane region" description="Helical" evidence="9">
    <location>
        <begin position="70"/>
        <end position="93"/>
    </location>
</feature>
<comment type="function">
    <text evidence="9">Mediates both low-affinity uptake and efflux of sugar across the membrane.</text>
</comment>
<evidence type="ECO:0000256" key="1">
    <source>
        <dbReference type="ARBA" id="ARBA00004127"/>
    </source>
</evidence>
<feature type="transmembrane region" description="Helical" evidence="9">
    <location>
        <begin position="46"/>
        <end position="64"/>
    </location>
</feature>
<dbReference type="AlphaFoldDB" id="A0A7J6F152"/>
<feature type="transmembrane region" description="Helical" evidence="9">
    <location>
        <begin position="102"/>
        <end position="125"/>
    </location>
</feature>
<evidence type="ECO:0000256" key="6">
    <source>
        <dbReference type="ARBA" id="ARBA00022737"/>
    </source>
</evidence>
<keyword evidence="11" id="KW-1185">Reference proteome</keyword>
<comment type="subcellular location">
    <subcellularLocation>
        <location evidence="1">Endomembrane system</location>
        <topology evidence="1">Multi-pass membrane protein</topology>
    </subcellularLocation>
</comment>
<dbReference type="GO" id="GO:0051260">
    <property type="term" value="P:protein homooligomerization"/>
    <property type="evidence" value="ECO:0007669"/>
    <property type="project" value="UniProtKB-ARBA"/>
</dbReference>
<evidence type="ECO:0000256" key="8">
    <source>
        <dbReference type="ARBA" id="ARBA00023136"/>
    </source>
</evidence>
<comment type="caution">
    <text evidence="9">Lacks conserved residue(s) required for the propagation of feature annotation.</text>
</comment>
<evidence type="ECO:0000313" key="10">
    <source>
        <dbReference type="EMBL" id="KAF4363649.1"/>
    </source>
</evidence>
<evidence type="ECO:0000256" key="9">
    <source>
        <dbReference type="RuleBase" id="RU910715"/>
    </source>
</evidence>
<proteinExistence type="inferred from homology"/>
<feature type="transmembrane region" description="Helical" evidence="9">
    <location>
        <begin position="131"/>
        <end position="152"/>
    </location>
</feature>
<keyword evidence="3 9" id="KW-0813">Transport</keyword>
<organism evidence="10 11">
    <name type="scientific">Cannabis sativa</name>
    <name type="common">Hemp</name>
    <name type="synonym">Marijuana</name>
    <dbReference type="NCBI Taxonomy" id="3483"/>
    <lineage>
        <taxon>Eukaryota</taxon>
        <taxon>Viridiplantae</taxon>
        <taxon>Streptophyta</taxon>
        <taxon>Embryophyta</taxon>
        <taxon>Tracheophyta</taxon>
        <taxon>Spermatophyta</taxon>
        <taxon>Magnoliopsida</taxon>
        <taxon>eudicotyledons</taxon>
        <taxon>Gunneridae</taxon>
        <taxon>Pentapetalae</taxon>
        <taxon>rosids</taxon>
        <taxon>fabids</taxon>
        <taxon>Rosales</taxon>
        <taxon>Cannabaceae</taxon>
        <taxon>Cannabis</taxon>
    </lineage>
</organism>
<dbReference type="FunFam" id="1.20.1280.290:FF:000002">
    <property type="entry name" value="Bidirectional sugar transporter SWEET"/>
    <property type="match status" value="1"/>
</dbReference>
<dbReference type="InterPro" id="IPR004316">
    <property type="entry name" value="SWEET_rpt"/>
</dbReference>
<keyword evidence="5 9" id="KW-0812">Transmembrane</keyword>
<dbReference type="Gene3D" id="1.20.1280.290">
    <property type="match status" value="2"/>
</dbReference>
<dbReference type="PANTHER" id="PTHR10791">
    <property type="entry name" value="RAG1-ACTIVATING PROTEIN 1"/>
    <property type="match status" value="1"/>
</dbReference>
<keyword evidence="4 9" id="KW-0762">Sugar transport</keyword>
<dbReference type="PANTHER" id="PTHR10791:SF159">
    <property type="entry name" value="BIDIRECTIONAL SUGAR TRANSPORTER SWEET5"/>
    <property type="match status" value="1"/>
</dbReference>
<accession>A0A7J6F152</accession>
<comment type="caution">
    <text evidence="10">The sequence shown here is derived from an EMBL/GenBank/DDBJ whole genome shotgun (WGS) entry which is preliminary data.</text>
</comment>
<evidence type="ECO:0000256" key="2">
    <source>
        <dbReference type="ARBA" id="ARBA00007809"/>
    </source>
</evidence>
<dbReference type="GO" id="GO:0051119">
    <property type="term" value="F:sugar transmembrane transporter activity"/>
    <property type="evidence" value="ECO:0007669"/>
    <property type="project" value="InterPro"/>
</dbReference>
<evidence type="ECO:0000256" key="7">
    <source>
        <dbReference type="ARBA" id="ARBA00022989"/>
    </source>
</evidence>
<dbReference type="EMBL" id="JAATIQ010000294">
    <property type="protein sequence ID" value="KAF4363649.1"/>
    <property type="molecule type" value="Genomic_DNA"/>
</dbReference>
<keyword evidence="8 9" id="KW-0472">Membrane</keyword>
<feature type="transmembrane region" description="Helical" evidence="9">
    <location>
        <begin position="164"/>
        <end position="185"/>
    </location>
</feature>
<keyword evidence="6" id="KW-0677">Repeat</keyword>
<dbReference type="InterPro" id="IPR047664">
    <property type="entry name" value="SWEET"/>
</dbReference>
<evidence type="ECO:0000256" key="5">
    <source>
        <dbReference type="ARBA" id="ARBA00022692"/>
    </source>
</evidence>
<dbReference type="GO" id="GO:0012505">
    <property type="term" value="C:endomembrane system"/>
    <property type="evidence" value="ECO:0007669"/>
    <property type="project" value="UniProtKB-SubCell"/>
</dbReference>
<evidence type="ECO:0000256" key="4">
    <source>
        <dbReference type="ARBA" id="ARBA00022597"/>
    </source>
</evidence>
<dbReference type="FunFam" id="1.20.1280.290:FF:000001">
    <property type="entry name" value="Bidirectional sugar transporter SWEET"/>
    <property type="match status" value="1"/>
</dbReference>
<dbReference type="GO" id="GO:0016020">
    <property type="term" value="C:membrane"/>
    <property type="evidence" value="ECO:0007669"/>
    <property type="project" value="InterPro"/>
</dbReference>
<evidence type="ECO:0000256" key="3">
    <source>
        <dbReference type="ARBA" id="ARBA00022448"/>
    </source>
</evidence>